<sequence>MSTSIITVAGMTCGGCASKVSSTLGALDGVTGVDADPATGRVTVESADAVDPEAIKNAVEAAGYRVVA</sequence>
<accession>A0ABV2WYV5</accession>
<dbReference type="InterPro" id="IPR006121">
    <property type="entry name" value="HMA_dom"/>
</dbReference>
<reference evidence="2 3" key="1">
    <citation type="submission" date="2024-06" db="EMBL/GenBank/DDBJ databases">
        <title>The Natural Products Discovery Center: Release of the First 8490 Sequenced Strains for Exploring Actinobacteria Biosynthetic Diversity.</title>
        <authorList>
            <person name="Kalkreuter E."/>
            <person name="Kautsar S.A."/>
            <person name="Yang D."/>
            <person name="Bader C.D."/>
            <person name="Teijaro C.N."/>
            <person name="Fluegel L."/>
            <person name="Davis C.M."/>
            <person name="Simpson J.R."/>
            <person name="Lauterbach L."/>
            <person name="Steele A.D."/>
            <person name="Gui C."/>
            <person name="Meng S."/>
            <person name="Li G."/>
            <person name="Viehrig K."/>
            <person name="Ye F."/>
            <person name="Su P."/>
            <person name="Kiefer A.F."/>
            <person name="Nichols A."/>
            <person name="Cepeda A.J."/>
            <person name="Yan W."/>
            <person name="Fan B."/>
            <person name="Jiang Y."/>
            <person name="Adhikari A."/>
            <person name="Zheng C.-J."/>
            <person name="Schuster L."/>
            <person name="Cowan T.M."/>
            <person name="Smanski M.J."/>
            <person name="Chevrette M.G."/>
            <person name="De Carvalho L.P.S."/>
            <person name="Shen B."/>
        </authorList>
    </citation>
    <scope>NUCLEOTIDE SEQUENCE [LARGE SCALE GENOMIC DNA]</scope>
    <source>
        <strain evidence="2 3">NPDC019708</strain>
    </source>
</reference>
<keyword evidence="3" id="KW-1185">Reference proteome</keyword>
<evidence type="ECO:0000259" key="1">
    <source>
        <dbReference type="PROSITE" id="PS50846"/>
    </source>
</evidence>
<dbReference type="RefSeq" id="WP_356959445.1">
    <property type="nucleotide sequence ID" value="NZ_JBEYBD010000029.1"/>
</dbReference>
<protein>
    <submittedName>
        <fullName evidence="2">Heavy metal-associated domain-containing protein</fullName>
    </submittedName>
</protein>
<feature type="domain" description="HMA" evidence="1">
    <location>
        <begin position="2"/>
        <end position="67"/>
    </location>
</feature>
<name>A0ABV2WYV5_9NOCA</name>
<gene>
    <name evidence="2" type="ORF">ABZ510_30050</name>
</gene>
<dbReference type="PROSITE" id="PS50846">
    <property type="entry name" value="HMA_2"/>
    <property type="match status" value="1"/>
</dbReference>
<dbReference type="InterPro" id="IPR036163">
    <property type="entry name" value="HMA_dom_sf"/>
</dbReference>
<comment type="caution">
    <text evidence="2">The sequence shown here is derived from an EMBL/GenBank/DDBJ whole genome shotgun (WGS) entry which is preliminary data.</text>
</comment>
<dbReference type="Gene3D" id="3.30.70.100">
    <property type="match status" value="1"/>
</dbReference>
<dbReference type="CDD" id="cd00371">
    <property type="entry name" value="HMA"/>
    <property type="match status" value="1"/>
</dbReference>
<dbReference type="EMBL" id="JBEYBF010000032">
    <property type="protein sequence ID" value="MEU1956082.1"/>
    <property type="molecule type" value="Genomic_DNA"/>
</dbReference>
<dbReference type="SUPFAM" id="SSF55008">
    <property type="entry name" value="HMA, heavy metal-associated domain"/>
    <property type="match status" value="1"/>
</dbReference>
<dbReference type="Proteomes" id="UP001550628">
    <property type="component" value="Unassembled WGS sequence"/>
</dbReference>
<proteinExistence type="predicted"/>
<evidence type="ECO:0000313" key="2">
    <source>
        <dbReference type="EMBL" id="MEU1956082.1"/>
    </source>
</evidence>
<evidence type="ECO:0000313" key="3">
    <source>
        <dbReference type="Proteomes" id="UP001550628"/>
    </source>
</evidence>
<organism evidence="2 3">
    <name type="scientific">Nocardia rhamnosiphila</name>
    <dbReference type="NCBI Taxonomy" id="426716"/>
    <lineage>
        <taxon>Bacteria</taxon>
        <taxon>Bacillati</taxon>
        <taxon>Actinomycetota</taxon>
        <taxon>Actinomycetes</taxon>
        <taxon>Mycobacteriales</taxon>
        <taxon>Nocardiaceae</taxon>
        <taxon>Nocardia</taxon>
    </lineage>
</organism>
<dbReference type="Pfam" id="PF00403">
    <property type="entry name" value="HMA"/>
    <property type="match status" value="1"/>
</dbReference>